<dbReference type="WBParaSite" id="ECPE_0000213601-mRNA-1">
    <property type="protein sequence ID" value="ECPE_0000213601-mRNA-1"/>
    <property type="gene ID" value="ECPE_0000213601"/>
</dbReference>
<dbReference type="Pfam" id="PF00028">
    <property type="entry name" value="Cadherin"/>
    <property type="match status" value="2"/>
</dbReference>
<proteinExistence type="predicted"/>
<feature type="transmembrane region" description="Helical" evidence="10">
    <location>
        <begin position="1152"/>
        <end position="1176"/>
    </location>
</feature>
<dbReference type="PROSITE" id="PS00232">
    <property type="entry name" value="CADHERIN_1"/>
    <property type="match status" value="3"/>
</dbReference>
<dbReference type="PANTHER" id="PTHR24028">
    <property type="entry name" value="CADHERIN-87A"/>
    <property type="match status" value="1"/>
</dbReference>
<feature type="compositionally biased region" description="Polar residues" evidence="9">
    <location>
        <begin position="966"/>
        <end position="983"/>
    </location>
</feature>
<evidence type="ECO:0000256" key="3">
    <source>
        <dbReference type="ARBA" id="ARBA00022737"/>
    </source>
</evidence>
<feature type="compositionally biased region" description="Low complexity" evidence="9">
    <location>
        <begin position="328"/>
        <end position="344"/>
    </location>
</feature>
<dbReference type="Proteomes" id="UP000272942">
    <property type="component" value="Unassembled WGS sequence"/>
</dbReference>
<comment type="subcellular location">
    <subcellularLocation>
        <location evidence="1">Membrane</location>
        <topology evidence="1">Single-pass membrane protein</topology>
    </subcellularLocation>
</comment>
<dbReference type="GO" id="GO:0007156">
    <property type="term" value="P:homophilic cell adhesion via plasma membrane adhesion molecules"/>
    <property type="evidence" value="ECO:0007669"/>
    <property type="project" value="InterPro"/>
</dbReference>
<keyword evidence="4 8" id="KW-0106">Calcium</keyword>
<evidence type="ECO:0000256" key="5">
    <source>
        <dbReference type="ARBA" id="ARBA00022989"/>
    </source>
</evidence>
<evidence type="ECO:0000256" key="9">
    <source>
        <dbReference type="SAM" id="MobiDB-lite"/>
    </source>
</evidence>
<keyword evidence="2 10" id="KW-0812">Transmembrane</keyword>
<dbReference type="CDD" id="cd11304">
    <property type="entry name" value="Cadherin_repeat"/>
    <property type="match status" value="6"/>
</dbReference>
<feature type="compositionally biased region" description="Polar residues" evidence="9">
    <location>
        <begin position="1536"/>
        <end position="1550"/>
    </location>
</feature>
<dbReference type="InterPro" id="IPR050174">
    <property type="entry name" value="Protocadherin/Cadherin-CA"/>
</dbReference>
<evidence type="ECO:0000256" key="4">
    <source>
        <dbReference type="ARBA" id="ARBA00022837"/>
    </source>
</evidence>
<evidence type="ECO:0000256" key="2">
    <source>
        <dbReference type="ARBA" id="ARBA00022692"/>
    </source>
</evidence>
<feature type="region of interest" description="Disordered" evidence="9">
    <location>
        <begin position="1076"/>
        <end position="1111"/>
    </location>
</feature>
<feature type="region of interest" description="Disordered" evidence="9">
    <location>
        <begin position="965"/>
        <end position="996"/>
    </location>
</feature>
<sequence length="1562" mass="170544">MAAIILDQYAVYQLAFSTAGVDYFGPIIVAQGRARKHDDPNQVDCVIDLELAIIPASTGRHEQPTFVQLPVRIRDVNDHAPKFDQHTSGLWLEADEDNQNPGAGDNLDQRSGVDSEGPVGLGNIETGRHRRRELAVLPLAKDSDYGLNGTVAYSLGGPDADAFELDAEMVGASGSDHISSPNLSLTPLNRPRRVTRLRLFARHPLDYETKSQHRLTLIARDQCPIKEMQRFTELPITLNVREVNEYSPVFQILPGSSSSSATRLHPAVHLDYPPSGQTSSLRPAEQITIGNTQTVILEVPEDIPVGSRLYQVLATDADTVPGASDGIRPGTGTGRSPTSSASSSMGIQYTFANSADLKARRFIRINAADGWLMLLHPLDYELGPRSLELPILATDSGRPSRTGTLTVHIRVLDVNDEAPNIEVRGLGSNPGEHYHSGLVNDPMLTGPILHRVQILTVRENAPPGTFVAKISTSDPDRGAAGEISCFLGDPLVELPHQQRLGSTSISSESLAKSRTDFVLQSGPTSSLGIHMIGPHTDYHPDPDRTNGRRDADYVLLTRTSLDREVKGWYILSLVCHDHGDQTSGSMYPTETNPSLIRHSQTARRLTSTRLIKVIVLDENDNGPKFARGHWNAQVPEHSKPETNIVQLKATDEDAPGIASRPLYRLAKPSEWNVDNRTDSDLNMIYEYFNVDNTTGWLRTGAKQLDREVRDKYSVPVVAYDSEFPNRTALAWVHVQVTDINDNTPQLVGNTTFSIEEDESSVIPHIPHTTSIVDHMDGKLGRPSGRPVFVGHLQAQDLDSGENGQTSFALAPTDSDTHASSSNLLNWFLRPDGTLFVHSSTSAPLDREQQAVHHIPVIVRDHGSPKPLSSTATVTVFVLDRNDNAPQFERPSSDRERPSSGTTSAGDGQPHLPRLPIDHVELTESISPGTLIYTAVAHDPDQSENGLVVYSLEPYQGFWQLVHTRPLPTNQSTDKNKNQTSDLTKQPEKHQSASETHPYFIIDQTTGEIRVNQRLSAQDTSVPRKLVIFAQDQGVPIRRSYAFLYIDIVPITGIKPPKNVSSSGTLNVPGAAAATGSAFPNAPSDSSSADLVDSSQRSNHLSPQENSFDTESKNKKLVMSNAHEASNLQPIERGRQFGRAGGIRQILSWNSELITGLGIGLVVLILICLLLLVTYAVHGTKLLQRQHSRGRRSRRQSPIDKPDRVSHNNGIWLACATDPSVMPTATNEDVFKGKVTHFRQAVRNVWNQRSRKADLNELKTASRQESPLTPTESELIGDESRTARIYLSRTSPSAGAPYFPDTCSNSPRDDTDSSSIPRTVPHYDPLPALVGFINPPADRWYLHSKLGNRSPSAQAYMLGSSLSPSGPAGPLVLDHSIDTGRRSATDANYPNLRMDDNGPRDTYYTIRPDLMCRNLNGPVNPSLTVLPHTSTTTTTNSGSAVGGKLPRVTFTHDADLVGLSSPSTGRFPHHLGQETDHRTDTGVGQSTFLSSNLSHRSPTGQQSHQTQQQSPPMSSASVTGTQQSQPCTKEDTFPCSCATSRTKSGSLNSCPATPKPMSDSSFV</sequence>
<feature type="compositionally biased region" description="Polar residues" evidence="9">
    <location>
        <begin position="1481"/>
        <end position="1495"/>
    </location>
</feature>
<dbReference type="Gene3D" id="2.60.40.60">
    <property type="entry name" value="Cadherins"/>
    <property type="match status" value="6"/>
</dbReference>
<gene>
    <name evidence="12" type="ORF">ECPE_LOCUS2136</name>
</gene>
<dbReference type="PANTHER" id="PTHR24028:SF146">
    <property type="entry name" value="CADHERIN 96CB, ISOFORM D-RELATED"/>
    <property type="match status" value="1"/>
</dbReference>
<feature type="domain" description="Cadherin" evidence="11">
    <location>
        <begin position="140"/>
        <end position="250"/>
    </location>
</feature>
<evidence type="ECO:0000256" key="10">
    <source>
        <dbReference type="SAM" id="Phobius"/>
    </source>
</evidence>
<dbReference type="GO" id="GO:0005509">
    <property type="term" value="F:calcium ion binding"/>
    <property type="evidence" value="ECO:0007669"/>
    <property type="project" value="UniProtKB-UniRule"/>
</dbReference>
<dbReference type="InterPro" id="IPR015919">
    <property type="entry name" value="Cadherin-like_sf"/>
</dbReference>
<feature type="domain" description="Cadherin" evidence="11">
    <location>
        <begin position="449"/>
        <end position="625"/>
    </location>
</feature>
<reference evidence="14" key="1">
    <citation type="submission" date="2016-06" db="UniProtKB">
        <authorList>
            <consortium name="WormBaseParasite"/>
        </authorList>
    </citation>
    <scope>IDENTIFICATION</scope>
</reference>
<protein>
    <submittedName>
        <fullName evidence="14">Cadherin domain-containing protein</fullName>
    </submittedName>
</protein>
<feature type="region of interest" description="Disordered" evidence="9">
    <location>
        <begin position="321"/>
        <end position="344"/>
    </location>
</feature>
<keyword evidence="5 10" id="KW-1133">Transmembrane helix</keyword>
<keyword evidence="3" id="KW-0677">Repeat</keyword>
<feature type="region of interest" description="Disordered" evidence="9">
    <location>
        <begin position="1182"/>
        <end position="1204"/>
    </location>
</feature>
<feature type="region of interest" description="Disordered" evidence="9">
    <location>
        <begin position="1255"/>
        <end position="1317"/>
    </location>
</feature>
<evidence type="ECO:0000256" key="1">
    <source>
        <dbReference type="ARBA" id="ARBA00004167"/>
    </source>
</evidence>
<dbReference type="GO" id="GO:0005886">
    <property type="term" value="C:plasma membrane"/>
    <property type="evidence" value="ECO:0007669"/>
    <property type="project" value="InterPro"/>
</dbReference>
<keyword evidence="7" id="KW-0325">Glycoprotein</keyword>
<keyword evidence="13" id="KW-1185">Reference proteome</keyword>
<feature type="region of interest" description="Disordered" evidence="9">
    <location>
        <begin position="94"/>
        <end position="124"/>
    </location>
</feature>
<dbReference type="InterPro" id="IPR002126">
    <property type="entry name" value="Cadherin-like_dom"/>
</dbReference>
<dbReference type="SMART" id="SM00112">
    <property type="entry name" value="CA"/>
    <property type="match status" value="6"/>
</dbReference>
<evidence type="ECO:0000313" key="13">
    <source>
        <dbReference type="Proteomes" id="UP000272942"/>
    </source>
</evidence>
<accession>A0A183A5A1</accession>
<evidence type="ECO:0000256" key="8">
    <source>
        <dbReference type="PROSITE-ProRule" id="PRU00043"/>
    </source>
</evidence>
<dbReference type="SUPFAM" id="SSF49313">
    <property type="entry name" value="Cadherin-like"/>
    <property type="match status" value="6"/>
</dbReference>
<evidence type="ECO:0000313" key="12">
    <source>
        <dbReference type="EMBL" id="VDP65513.1"/>
    </source>
</evidence>
<evidence type="ECO:0000256" key="6">
    <source>
        <dbReference type="ARBA" id="ARBA00023136"/>
    </source>
</evidence>
<feature type="domain" description="Cadherin" evidence="11">
    <location>
        <begin position="782"/>
        <end position="887"/>
    </location>
</feature>
<reference evidence="12 13" key="2">
    <citation type="submission" date="2018-11" db="EMBL/GenBank/DDBJ databases">
        <authorList>
            <consortium name="Pathogen Informatics"/>
        </authorList>
    </citation>
    <scope>NUCLEOTIDE SEQUENCE [LARGE SCALE GENOMIC DNA]</scope>
    <source>
        <strain evidence="12 13">Egypt</strain>
    </source>
</reference>
<evidence type="ECO:0000259" key="11">
    <source>
        <dbReference type="PROSITE" id="PS50268"/>
    </source>
</evidence>
<feature type="compositionally biased region" description="Polar residues" evidence="9">
    <location>
        <begin position="1517"/>
        <end position="1526"/>
    </location>
</feature>
<evidence type="ECO:0000256" key="7">
    <source>
        <dbReference type="ARBA" id="ARBA00023180"/>
    </source>
</evidence>
<feature type="compositionally biased region" description="Low complexity" evidence="9">
    <location>
        <begin position="1083"/>
        <end position="1097"/>
    </location>
</feature>
<name>A0A183A5A1_9TREM</name>
<feature type="region of interest" description="Disordered" evidence="9">
    <location>
        <begin position="1455"/>
        <end position="1562"/>
    </location>
</feature>
<feature type="compositionally biased region" description="Basic and acidic residues" evidence="9">
    <location>
        <begin position="1470"/>
        <end position="1479"/>
    </location>
</feature>
<organism evidence="14">
    <name type="scientific">Echinostoma caproni</name>
    <dbReference type="NCBI Taxonomy" id="27848"/>
    <lineage>
        <taxon>Eukaryota</taxon>
        <taxon>Metazoa</taxon>
        <taxon>Spiralia</taxon>
        <taxon>Lophotrochozoa</taxon>
        <taxon>Platyhelminthes</taxon>
        <taxon>Trematoda</taxon>
        <taxon>Digenea</taxon>
        <taxon>Plagiorchiida</taxon>
        <taxon>Echinostomata</taxon>
        <taxon>Echinostomatoidea</taxon>
        <taxon>Echinostomatidae</taxon>
        <taxon>Echinostoma</taxon>
    </lineage>
</organism>
<keyword evidence="6 10" id="KW-0472">Membrane</keyword>
<dbReference type="EMBL" id="UZAN01039429">
    <property type="protein sequence ID" value="VDP65513.1"/>
    <property type="molecule type" value="Genomic_DNA"/>
</dbReference>
<feature type="compositionally biased region" description="Basic residues" evidence="9">
    <location>
        <begin position="1183"/>
        <end position="1194"/>
    </location>
</feature>
<feature type="domain" description="Cadherin" evidence="11">
    <location>
        <begin position="913"/>
        <end position="1058"/>
    </location>
</feature>
<feature type="region of interest" description="Disordered" evidence="9">
    <location>
        <begin position="882"/>
        <end position="914"/>
    </location>
</feature>
<feature type="compositionally biased region" description="Polar residues" evidence="9">
    <location>
        <begin position="1262"/>
        <end position="1271"/>
    </location>
</feature>
<dbReference type="InterPro" id="IPR020894">
    <property type="entry name" value="Cadherin_CS"/>
</dbReference>
<feature type="domain" description="Cadherin" evidence="11">
    <location>
        <begin position="291"/>
        <end position="421"/>
    </location>
</feature>
<feature type="compositionally biased region" description="Polar residues" evidence="9">
    <location>
        <begin position="1098"/>
        <end position="1108"/>
    </location>
</feature>
<dbReference type="OrthoDB" id="6252479at2759"/>
<dbReference type="PROSITE" id="PS50268">
    <property type="entry name" value="CADHERIN_2"/>
    <property type="match status" value="6"/>
</dbReference>
<feature type="compositionally biased region" description="Low complexity" evidence="9">
    <location>
        <begin position="1496"/>
        <end position="1516"/>
    </location>
</feature>
<dbReference type="PRINTS" id="PR00205">
    <property type="entry name" value="CADHERIN"/>
</dbReference>
<feature type="domain" description="Cadherin" evidence="11">
    <location>
        <begin position="626"/>
        <end position="746"/>
    </location>
</feature>
<evidence type="ECO:0000313" key="14">
    <source>
        <dbReference type="WBParaSite" id="ECPE_0000213601-mRNA-1"/>
    </source>
</evidence>